<dbReference type="Pfam" id="PF04338">
    <property type="entry name" value="DUF481"/>
    <property type="match status" value="1"/>
</dbReference>
<accession>A0ABS5SHJ2</accession>
<dbReference type="RefSeq" id="WP_214176748.1">
    <property type="nucleotide sequence ID" value="NZ_JAHCVK010000017.1"/>
</dbReference>
<feature type="signal peptide" evidence="1">
    <location>
        <begin position="1"/>
        <end position="19"/>
    </location>
</feature>
<evidence type="ECO:0000313" key="3">
    <source>
        <dbReference type="Proteomes" id="UP000756860"/>
    </source>
</evidence>
<feature type="chain" id="PRO_5046071863" evidence="1">
    <location>
        <begin position="20"/>
        <end position="337"/>
    </location>
</feature>
<dbReference type="Proteomes" id="UP000756860">
    <property type="component" value="Unassembled WGS sequence"/>
</dbReference>
<dbReference type="EMBL" id="JAHCVK010000017">
    <property type="protein sequence ID" value="MBT0654740.1"/>
    <property type="molecule type" value="Genomic_DNA"/>
</dbReference>
<organism evidence="2 3">
    <name type="scientific">Geomobilimonas luticola</name>
    <dbReference type="NCBI Taxonomy" id="1114878"/>
    <lineage>
        <taxon>Bacteria</taxon>
        <taxon>Pseudomonadati</taxon>
        <taxon>Thermodesulfobacteriota</taxon>
        <taxon>Desulfuromonadia</taxon>
        <taxon>Geobacterales</taxon>
        <taxon>Geobacteraceae</taxon>
        <taxon>Geomobilimonas</taxon>
    </lineage>
</organism>
<dbReference type="InterPro" id="IPR007433">
    <property type="entry name" value="DUF481"/>
</dbReference>
<sequence length="337" mass="37387">MARTIIVASFAAIMLMCFAVQKVEADEIILNNGNHLIGTITALSGEYFTLTSDYAEPIKIKKGSISKIFTENPVELHLASGEIIKGKIRTGDDGRIIVEEGNGRITSGIDLKSVTAVNPPPSEKWHGNVNLSGNLQTGNTDRSGLSFGADAMRRGDQDRFSMRFLYNIANENHTMTTRNIFGALQYDYFFTKKFYGYLAVELLNDTFKNLDLRAVVGPGAGYQVWDDPIKALSLEAGIAYFSENYKVQEDKSWLTIRLAANYRYKLTDWLVFTDRLVLYPSLKSMSDFSLRNEAALLTAIGSGWSMKLADILDYSNNPPAGTKSTDSLLTIGLQYGF</sequence>
<name>A0ABS5SHJ2_9BACT</name>
<reference evidence="2 3" key="1">
    <citation type="submission" date="2021-05" db="EMBL/GenBank/DDBJ databases">
        <title>The draft genome of Geobacter luticola JCM 17780.</title>
        <authorList>
            <person name="Xu Z."/>
            <person name="Masuda Y."/>
            <person name="Itoh H."/>
            <person name="Senoo K."/>
        </authorList>
    </citation>
    <scope>NUCLEOTIDE SEQUENCE [LARGE SCALE GENOMIC DNA]</scope>
    <source>
        <strain evidence="2 3">JCM 17780</strain>
    </source>
</reference>
<gene>
    <name evidence="2" type="ORF">KI810_16930</name>
</gene>
<keyword evidence="3" id="KW-1185">Reference proteome</keyword>
<protein>
    <submittedName>
        <fullName evidence="2">DUF481 domain-containing protein</fullName>
    </submittedName>
</protein>
<evidence type="ECO:0000313" key="2">
    <source>
        <dbReference type="EMBL" id="MBT0654740.1"/>
    </source>
</evidence>
<evidence type="ECO:0000256" key="1">
    <source>
        <dbReference type="SAM" id="SignalP"/>
    </source>
</evidence>
<comment type="caution">
    <text evidence="2">The sequence shown here is derived from an EMBL/GenBank/DDBJ whole genome shotgun (WGS) entry which is preliminary data.</text>
</comment>
<proteinExistence type="predicted"/>
<keyword evidence="1" id="KW-0732">Signal</keyword>